<dbReference type="InterPro" id="IPR036188">
    <property type="entry name" value="FAD/NAD-bd_sf"/>
</dbReference>
<evidence type="ECO:0000313" key="5">
    <source>
        <dbReference type="EMBL" id="OSO89240.1"/>
    </source>
</evidence>
<evidence type="ECO:0000313" key="6">
    <source>
        <dbReference type="Proteomes" id="UP000192997"/>
    </source>
</evidence>
<dbReference type="Proteomes" id="UP000192997">
    <property type="component" value="Unassembled WGS sequence"/>
</dbReference>
<name>A0A1X4G433_9CYAN</name>
<dbReference type="RefSeq" id="WP_009343908.1">
    <property type="nucleotide sequence ID" value="NZ_NBYN01000058.1"/>
</dbReference>
<dbReference type="PANTHER" id="PTHR11632">
    <property type="entry name" value="SUCCINATE DEHYDROGENASE 2 FLAVOPROTEIN SUBUNIT"/>
    <property type="match status" value="1"/>
</dbReference>
<dbReference type="NCBIfam" id="NF006131">
    <property type="entry name" value="PRK08275.1"/>
    <property type="match status" value="1"/>
</dbReference>
<dbReference type="Gene3D" id="3.50.50.60">
    <property type="entry name" value="FAD/NAD(P)-binding domain"/>
    <property type="match status" value="2"/>
</dbReference>
<accession>A0A1X4G433</accession>
<keyword evidence="2" id="KW-0560">Oxidoreductase</keyword>
<dbReference type="InterPro" id="IPR015939">
    <property type="entry name" value="Fum_Rdtase/Succ_DH_flav-like_C"/>
</dbReference>
<sequence>MNYRTTQTTHQTTQLVKTDVLVIGGGTAGTMAGIKAKQVNPDADILILEKANIRRSGAIAMGMDGVNTAVIPGNSTPEQYVREVTIANDGILHQKAVYQTAKLGYETIKELESWGVKFQKDPHGNYDVKQVHRVGKYVLPMPEGKDLKTILTRQVKRHQVKVINRVMATRILVEDGKAIGAVGFDVRSGDFVVIQAKAVVLCTGACGRLGLPASGYLYGTYENPTNAGDGYSMAYHAGAELTNIECFQINPLIKDYNGPACAYVAGPYGAYTANSQGNRFINCDYWSGQMMLEIWRELNSGKGPIQMKMTHLDEDTISEIESILWANERPSRGRFHQGRGENYRTHGVEMNISEIGLCSGHSASGVWVNEKAETTVPGLYAAGDMASVPHNYMIGAFVFGRLAGENAMEYIQNLETVEHIKPDPDLLETEKNRIYSPLNQPNGIPHTQVEYKLRRLINDYLQPPKSGKKMEIGLNHFIRYHETLSEMGARDPHELMRCMEVYFIRDCAEMAARASLYRQESRWGLYHYRLDYPDQNDLEWLCHVNLRKTEGGEMILFKRAIEPYVVSVDLSNELYDVAVK</sequence>
<reference evidence="6" key="1">
    <citation type="submission" date="2017-04" db="EMBL/GenBank/DDBJ databases">
        <authorList>
            <person name="Abreu V.A."/>
            <person name="Popin R.V."/>
            <person name="Rigonato J."/>
            <person name="Andreote A.P."/>
            <person name="Schaker P.C."/>
            <person name="Hoff-Risseti C."/>
            <person name="Alvarenga D.O."/>
            <person name="Varani A.M."/>
            <person name="Fiore M.F."/>
        </authorList>
    </citation>
    <scope>NUCLEOTIDE SEQUENCE [LARGE SCALE GENOMIC DNA]</scope>
    <source>
        <strain evidence="6">CENA303</strain>
    </source>
</reference>
<dbReference type="PIRSF" id="PIRSF000171">
    <property type="entry name" value="SDHA_APRA_LASPO"/>
    <property type="match status" value="1"/>
</dbReference>
<dbReference type="InterPro" id="IPR037099">
    <property type="entry name" value="Fum_R/Succ_DH_flav-like_C_sf"/>
</dbReference>
<dbReference type="SUPFAM" id="SSF51905">
    <property type="entry name" value="FAD/NAD(P)-binding domain"/>
    <property type="match status" value="1"/>
</dbReference>
<dbReference type="PANTHER" id="PTHR11632:SF73">
    <property type="entry name" value="BLR3196 PROTEIN"/>
    <property type="match status" value="1"/>
</dbReference>
<dbReference type="SUPFAM" id="SSF46977">
    <property type="entry name" value="Succinate dehydrogenase/fumarate reductase flavoprotein C-terminal domain"/>
    <property type="match status" value="1"/>
</dbReference>
<feature type="domain" description="FAD-dependent oxidoreductase 2 FAD-binding" evidence="3">
    <location>
        <begin position="19"/>
        <end position="388"/>
    </location>
</feature>
<keyword evidence="1" id="KW-0285">Flavoprotein</keyword>
<dbReference type="EMBL" id="NBYN01000058">
    <property type="protein sequence ID" value="OSO89240.1"/>
    <property type="molecule type" value="Genomic_DNA"/>
</dbReference>
<gene>
    <name evidence="5" type="ORF">B7O87_13550</name>
</gene>
<dbReference type="InterPro" id="IPR003953">
    <property type="entry name" value="FAD-dep_OxRdtase_2_FAD-bd"/>
</dbReference>
<dbReference type="GO" id="GO:0009061">
    <property type="term" value="P:anaerobic respiration"/>
    <property type="evidence" value="ECO:0007669"/>
    <property type="project" value="TreeGrafter"/>
</dbReference>
<dbReference type="AlphaFoldDB" id="A0A1X4G433"/>
<dbReference type="GO" id="GO:0000104">
    <property type="term" value="F:succinate dehydrogenase activity"/>
    <property type="evidence" value="ECO:0007669"/>
    <property type="project" value="TreeGrafter"/>
</dbReference>
<organism evidence="5 6">
    <name type="scientific">Cylindrospermopsis raciborskii CENA303</name>
    <dbReference type="NCBI Taxonomy" id="1170769"/>
    <lineage>
        <taxon>Bacteria</taxon>
        <taxon>Bacillati</taxon>
        <taxon>Cyanobacteriota</taxon>
        <taxon>Cyanophyceae</taxon>
        <taxon>Nostocales</taxon>
        <taxon>Aphanizomenonaceae</taxon>
        <taxon>Cylindrospermopsis</taxon>
    </lineage>
</organism>
<protein>
    <submittedName>
        <fullName evidence="5">Fumarate reductase/succinate dehydrogenase flavoprotein subunit</fullName>
    </submittedName>
</protein>
<evidence type="ECO:0000259" key="3">
    <source>
        <dbReference type="Pfam" id="PF00890"/>
    </source>
</evidence>
<evidence type="ECO:0000256" key="1">
    <source>
        <dbReference type="ARBA" id="ARBA00022630"/>
    </source>
</evidence>
<dbReference type="Pfam" id="PF00890">
    <property type="entry name" value="FAD_binding_2"/>
    <property type="match status" value="1"/>
</dbReference>
<feature type="domain" description="Fumarate reductase/succinate dehydrogenase flavoprotein-like C-terminal" evidence="4">
    <location>
        <begin position="452"/>
        <end position="554"/>
    </location>
</feature>
<comment type="caution">
    <text evidence="5">The sequence shown here is derived from an EMBL/GenBank/DDBJ whole genome shotgun (WGS) entry which is preliminary data.</text>
</comment>
<dbReference type="Pfam" id="PF02910">
    <property type="entry name" value="Succ_DH_flav_C"/>
    <property type="match status" value="1"/>
</dbReference>
<proteinExistence type="predicted"/>
<dbReference type="InterPro" id="IPR030664">
    <property type="entry name" value="SdhA/FrdA/AprA"/>
</dbReference>
<dbReference type="GO" id="GO:0009055">
    <property type="term" value="F:electron transfer activity"/>
    <property type="evidence" value="ECO:0007669"/>
    <property type="project" value="TreeGrafter"/>
</dbReference>
<dbReference type="GO" id="GO:0005886">
    <property type="term" value="C:plasma membrane"/>
    <property type="evidence" value="ECO:0007669"/>
    <property type="project" value="TreeGrafter"/>
</dbReference>
<dbReference type="GO" id="GO:0050660">
    <property type="term" value="F:flavin adenine dinucleotide binding"/>
    <property type="evidence" value="ECO:0007669"/>
    <property type="project" value="TreeGrafter"/>
</dbReference>
<evidence type="ECO:0000259" key="4">
    <source>
        <dbReference type="Pfam" id="PF02910"/>
    </source>
</evidence>
<dbReference type="PRINTS" id="PR00411">
    <property type="entry name" value="PNDRDTASEI"/>
</dbReference>
<dbReference type="PRINTS" id="PR00368">
    <property type="entry name" value="FADPNR"/>
</dbReference>
<evidence type="ECO:0000256" key="2">
    <source>
        <dbReference type="ARBA" id="ARBA00023002"/>
    </source>
</evidence>